<dbReference type="PROSITE" id="PS50885">
    <property type="entry name" value="HAMP"/>
    <property type="match status" value="1"/>
</dbReference>
<dbReference type="AlphaFoldDB" id="A0A317PUE5"/>
<dbReference type="GO" id="GO:0005886">
    <property type="term" value="C:plasma membrane"/>
    <property type="evidence" value="ECO:0007669"/>
    <property type="project" value="UniProtKB-SubCell"/>
</dbReference>
<sequence length="672" mass="73208">MPDARQARPTRSIRYRLLAIALLPTLVILPILLGVTMVRWNAKFDAVLVSKVNGDLTIAHQYLSRILENTGEHLTALGRSAEFRDAVAGEGQTQASLQTLLSEARTALSLDFLYIADSTGRVIARAEPGAPERVDMSWPVLADAVSGSTSTAIDIFPAELLASFSPALAQRAKIDLIATPNAVPTEASQSTSGMVVHSASSVGLADEGRGILAGGILLNRNLEFIDTINDLVYREASLPEGSQGTATLFLDDVRISTNVRLFEGRRALGTRVSAAVRRLVLEQGEVWLDRAFVVNDWYISAYEPIVDSFGKRVGMLYVGFLETPFARSKIASVVAILAAFFVVTLASVPLFLQWARSIFKPLEKMADTITLVEAGNLGARTSISDVGDEISRVAAHLDGLLDRLQARDRELRDWNEELNSRVDIRTRELQETNRRLEAMTKQLVMAEKLAAIGEITAGVAHEINNPIAVIQGNLEVLRAIMGERAGEADTELRLIDEQTERMTQIVTRLLQFARPEEYSGTTADSLPGDVISDCLPLVRHMLRTNEIAVERHDRASRHAAMNRTELQQVLVNLMVNAIHAMPEGGKLTLASSDEERDAAPGVRIDVSDTGSGIDPMILDRIFDPFFTTKRGAGTGLGLSITHMLVSRHGGTISAHSVIGEGTRFSIWLPEAG</sequence>
<dbReference type="SUPFAM" id="SSF158472">
    <property type="entry name" value="HAMP domain-like"/>
    <property type="match status" value="1"/>
</dbReference>
<dbReference type="InterPro" id="IPR004358">
    <property type="entry name" value="Sig_transdc_His_kin-like_C"/>
</dbReference>
<feature type="transmembrane region" description="Helical" evidence="12">
    <location>
        <begin position="330"/>
        <end position="352"/>
    </location>
</feature>
<evidence type="ECO:0000256" key="8">
    <source>
        <dbReference type="ARBA" id="ARBA00022777"/>
    </source>
</evidence>
<keyword evidence="9 12" id="KW-1133">Transmembrane helix</keyword>
<comment type="caution">
    <text evidence="15">The sequence shown here is derived from an EMBL/GenBank/DDBJ whole genome shotgun (WGS) entry which is preliminary data.</text>
</comment>
<dbReference type="PANTHER" id="PTHR43065">
    <property type="entry name" value="SENSOR HISTIDINE KINASE"/>
    <property type="match status" value="1"/>
</dbReference>
<dbReference type="EC" id="2.7.13.3" evidence="3"/>
<dbReference type="InterPro" id="IPR036890">
    <property type="entry name" value="HATPase_C_sf"/>
</dbReference>
<feature type="coiled-coil region" evidence="11">
    <location>
        <begin position="397"/>
        <end position="449"/>
    </location>
</feature>
<keyword evidence="4" id="KW-1003">Cell membrane</keyword>
<dbReference type="InterPro" id="IPR036097">
    <property type="entry name" value="HisK_dim/P_sf"/>
</dbReference>
<evidence type="ECO:0000256" key="2">
    <source>
        <dbReference type="ARBA" id="ARBA00004651"/>
    </source>
</evidence>
<dbReference type="PANTHER" id="PTHR43065:SF22">
    <property type="entry name" value="HISTIDINE KINASE"/>
    <property type="match status" value="1"/>
</dbReference>
<evidence type="ECO:0000256" key="6">
    <source>
        <dbReference type="ARBA" id="ARBA00022679"/>
    </source>
</evidence>
<dbReference type="PROSITE" id="PS50109">
    <property type="entry name" value="HIS_KIN"/>
    <property type="match status" value="1"/>
</dbReference>
<dbReference type="SMART" id="SM00388">
    <property type="entry name" value="HisKA"/>
    <property type="match status" value="1"/>
</dbReference>
<dbReference type="Pfam" id="PF00672">
    <property type="entry name" value="HAMP"/>
    <property type="match status" value="1"/>
</dbReference>
<evidence type="ECO:0000256" key="3">
    <source>
        <dbReference type="ARBA" id="ARBA00012438"/>
    </source>
</evidence>
<dbReference type="OrthoDB" id="226486at2"/>
<dbReference type="CDD" id="cd00082">
    <property type="entry name" value="HisKA"/>
    <property type="match status" value="1"/>
</dbReference>
<dbReference type="InterPro" id="IPR005467">
    <property type="entry name" value="His_kinase_dom"/>
</dbReference>
<keyword evidence="10 12" id="KW-0472">Membrane</keyword>
<evidence type="ECO:0000256" key="11">
    <source>
        <dbReference type="SAM" id="Coils"/>
    </source>
</evidence>
<dbReference type="EMBL" id="QGTR01000001">
    <property type="protein sequence ID" value="PWW03866.1"/>
    <property type="molecule type" value="Genomic_DNA"/>
</dbReference>
<protein>
    <recommendedName>
        <fullName evidence="3">histidine kinase</fullName>
        <ecNumber evidence="3">2.7.13.3</ecNumber>
    </recommendedName>
</protein>
<dbReference type="Gene3D" id="1.10.287.130">
    <property type="match status" value="1"/>
</dbReference>
<name>A0A317PUE5_9HYPH</name>
<dbReference type="Pfam" id="PF00512">
    <property type="entry name" value="HisKA"/>
    <property type="match status" value="1"/>
</dbReference>
<dbReference type="SUPFAM" id="SSF55874">
    <property type="entry name" value="ATPase domain of HSP90 chaperone/DNA topoisomerase II/histidine kinase"/>
    <property type="match status" value="1"/>
</dbReference>
<feature type="domain" description="HAMP" evidence="14">
    <location>
        <begin position="356"/>
        <end position="409"/>
    </location>
</feature>
<evidence type="ECO:0000313" key="15">
    <source>
        <dbReference type="EMBL" id="PWW03866.1"/>
    </source>
</evidence>
<gene>
    <name evidence="15" type="ORF">DFR52_101555</name>
</gene>
<keyword evidence="8" id="KW-0418">Kinase</keyword>
<dbReference type="InterPro" id="IPR033463">
    <property type="entry name" value="sCache_3"/>
</dbReference>
<dbReference type="SUPFAM" id="SSF103190">
    <property type="entry name" value="Sensory domain-like"/>
    <property type="match status" value="1"/>
</dbReference>
<reference evidence="15 16" key="1">
    <citation type="submission" date="2018-05" db="EMBL/GenBank/DDBJ databases">
        <title>Genomic Encyclopedia of Type Strains, Phase IV (KMG-IV): sequencing the most valuable type-strain genomes for metagenomic binning, comparative biology and taxonomic classification.</title>
        <authorList>
            <person name="Goeker M."/>
        </authorList>
    </citation>
    <scope>NUCLEOTIDE SEQUENCE [LARGE SCALE GENOMIC DNA]</scope>
    <source>
        <strain evidence="15 16">DSM 16791</strain>
    </source>
</reference>
<proteinExistence type="predicted"/>
<organism evidence="15 16">
    <name type="scientific">Hoeflea marina</name>
    <dbReference type="NCBI Taxonomy" id="274592"/>
    <lineage>
        <taxon>Bacteria</taxon>
        <taxon>Pseudomonadati</taxon>
        <taxon>Pseudomonadota</taxon>
        <taxon>Alphaproteobacteria</taxon>
        <taxon>Hyphomicrobiales</taxon>
        <taxon>Rhizobiaceae</taxon>
        <taxon>Hoeflea</taxon>
    </lineage>
</organism>
<keyword evidence="11" id="KW-0175">Coiled coil</keyword>
<accession>A0A317PUE5</accession>
<dbReference type="SMART" id="SM00304">
    <property type="entry name" value="HAMP"/>
    <property type="match status" value="1"/>
</dbReference>
<dbReference type="Gene3D" id="6.10.340.10">
    <property type="match status" value="1"/>
</dbReference>
<dbReference type="SMART" id="SM00387">
    <property type="entry name" value="HATPase_c"/>
    <property type="match status" value="1"/>
</dbReference>
<dbReference type="Proteomes" id="UP000246352">
    <property type="component" value="Unassembled WGS sequence"/>
</dbReference>
<comment type="catalytic activity">
    <reaction evidence="1">
        <text>ATP + protein L-histidine = ADP + protein N-phospho-L-histidine.</text>
        <dbReference type="EC" id="2.7.13.3"/>
    </reaction>
</comment>
<dbReference type="InterPro" id="IPR029151">
    <property type="entry name" value="Sensor-like_sf"/>
</dbReference>
<evidence type="ECO:0000256" key="5">
    <source>
        <dbReference type="ARBA" id="ARBA00022553"/>
    </source>
</evidence>
<evidence type="ECO:0000259" key="14">
    <source>
        <dbReference type="PROSITE" id="PS50885"/>
    </source>
</evidence>
<evidence type="ECO:0000256" key="12">
    <source>
        <dbReference type="SAM" id="Phobius"/>
    </source>
</evidence>
<evidence type="ECO:0000256" key="9">
    <source>
        <dbReference type="ARBA" id="ARBA00022989"/>
    </source>
</evidence>
<keyword evidence="7 12" id="KW-0812">Transmembrane</keyword>
<evidence type="ECO:0000256" key="7">
    <source>
        <dbReference type="ARBA" id="ARBA00022692"/>
    </source>
</evidence>
<keyword evidence="16" id="KW-1185">Reference proteome</keyword>
<feature type="domain" description="Histidine kinase" evidence="13">
    <location>
        <begin position="458"/>
        <end position="672"/>
    </location>
</feature>
<dbReference type="InterPro" id="IPR003660">
    <property type="entry name" value="HAMP_dom"/>
</dbReference>
<dbReference type="InterPro" id="IPR003594">
    <property type="entry name" value="HATPase_dom"/>
</dbReference>
<dbReference type="SUPFAM" id="SSF47384">
    <property type="entry name" value="Homodimeric domain of signal transducing histidine kinase"/>
    <property type="match status" value="1"/>
</dbReference>
<evidence type="ECO:0000256" key="4">
    <source>
        <dbReference type="ARBA" id="ARBA00022475"/>
    </source>
</evidence>
<evidence type="ECO:0000256" key="1">
    <source>
        <dbReference type="ARBA" id="ARBA00000085"/>
    </source>
</evidence>
<evidence type="ECO:0000256" key="10">
    <source>
        <dbReference type="ARBA" id="ARBA00023136"/>
    </source>
</evidence>
<dbReference type="Gene3D" id="3.30.565.10">
    <property type="entry name" value="Histidine kinase-like ATPase, C-terminal domain"/>
    <property type="match status" value="1"/>
</dbReference>
<comment type="subcellular location">
    <subcellularLocation>
        <location evidence="2">Cell membrane</location>
        <topology evidence="2">Multi-pass membrane protein</topology>
    </subcellularLocation>
</comment>
<dbReference type="Pfam" id="PF02518">
    <property type="entry name" value="HATPase_c"/>
    <property type="match status" value="1"/>
</dbReference>
<dbReference type="RefSeq" id="WP_110030366.1">
    <property type="nucleotide sequence ID" value="NZ_QGTR01000001.1"/>
</dbReference>
<dbReference type="InterPro" id="IPR003661">
    <property type="entry name" value="HisK_dim/P_dom"/>
</dbReference>
<keyword evidence="6" id="KW-0808">Transferase</keyword>
<keyword evidence="5" id="KW-0597">Phosphoprotein</keyword>
<dbReference type="Pfam" id="PF17202">
    <property type="entry name" value="sCache_3_3"/>
    <property type="match status" value="1"/>
</dbReference>
<dbReference type="PRINTS" id="PR00344">
    <property type="entry name" value="BCTRLSENSOR"/>
</dbReference>
<evidence type="ECO:0000259" key="13">
    <source>
        <dbReference type="PROSITE" id="PS50109"/>
    </source>
</evidence>
<evidence type="ECO:0000313" key="16">
    <source>
        <dbReference type="Proteomes" id="UP000246352"/>
    </source>
</evidence>
<dbReference type="GO" id="GO:0000155">
    <property type="term" value="F:phosphorelay sensor kinase activity"/>
    <property type="evidence" value="ECO:0007669"/>
    <property type="project" value="InterPro"/>
</dbReference>